<evidence type="ECO:0000313" key="3">
    <source>
        <dbReference type="Proteomes" id="UP001189429"/>
    </source>
</evidence>
<name>A0ABN9PE85_9DINO</name>
<organism evidence="2 3">
    <name type="scientific">Prorocentrum cordatum</name>
    <dbReference type="NCBI Taxonomy" id="2364126"/>
    <lineage>
        <taxon>Eukaryota</taxon>
        <taxon>Sar</taxon>
        <taxon>Alveolata</taxon>
        <taxon>Dinophyceae</taxon>
        <taxon>Prorocentrales</taxon>
        <taxon>Prorocentraceae</taxon>
        <taxon>Prorocentrum</taxon>
    </lineage>
</organism>
<feature type="region of interest" description="Disordered" evidence="1">
    <location>
        <begin position="124"/>
        <end position="151"/>
    </location>
</feature>
<dbReference type="Proteomes" id="UP001189429">
    <property type="component" value="Unassembled WGS sequence"/>
</dbReference>
<feature type="region of interest" description="Disordered" evidence="1">
    <location>
        <begin position="186"/>
        <end position="218"/>
    </location>
</feature>
<evidence type="ECO:0000256" key="1">
    <source>
        <dbReference type="SAM" id="MobiDB-lite"/>
    </source>
</evidence>
<accession>A0ABN9PE85</accession>
<gene>
    <name evidence="2" type="ORF">PCOR1329_LOCUS1636</name>
</gene>
<reference evidence="2" key="1">
    <citation type="submission" date="2023-10" db="EMBL/GenBank/DDBJ databases">
        <authorList>
            <person name="Chen Y."/>
            <person name="Shah S."/>
            <person name="Dougan E. K."/>
            <person name="Thang M."/>
            <person name="Chan C."/>
        </authorList>
    </citation>
    <scope>NUCLEOTIDE SEQUENCE [LARGE SCALE GENOMIC DNA]</scope>
</reference>
<evidence type="ECO:0000313" key="2">
    <source>
        <dbReference type="EMBL" id="CAK0790340.1"/>
    </source>
</evidence>
<proteinExistence type="predicted"/>
<dbReference type="EMBL" id="CAUYUJ010000403">
    <property type="protein sequence ID" value="CAK0790340.1"/>
    <property type="molecule type" value="Genomic_DNA"/>
</dbReference>
<keyword evidence="3" id="KW-1185">Reference proteome</keyword>
<feature type="non-terminal residue" evidence="2">
    <location>
        <position position="1"/>
    </location>
</feature>
<feature type="compositionally biased region" description="Low complexity" evidence="1">
    <location>
        <begin position="128"/>
        <end position="145"/>
    </location>
</feature>
<protein>
    <submittedName>
        <fullName evidence="2">Uncharacterized protein</fullName>
    </submittedName>
</protein>
<sequence length="425" mass="45480">EPRLQVSYGFMAQYGVSGVLPEEGAGPGPSTKPTYADIAAAARVDKSLVPNVLAAMLTRFGEICMQYPHKVVAIDFGALGEIRCDSSLVEFVPARRRQPVAPATTQPQRTVRAMLARRQLGLAPPAPAAGAAGGSPFPAASGPSPNDALVDTASVCPEAGAAAGQEDALPSARSALGQRSLREMTLRRSELPLSARTQASEADGTGFARSSPPQSMQFPPLLDDCSRTLAAPYGEELLQGSSSGRIASYFSPAAAALGWSHEAKCLRWRAPPPKKDKKGLQPEVPPFEVLEREFENQKVLPGSPIDAELQDAGMDLRTFYSCMSRYNYYTSSGISDSVVAPISQAWVNNVGLLVEIEKFGDLAKEVTDDILRQMLAEMVEGYVAAGKKAIADYVLRDVEARRRTLVPAVPMPEPDWGSGGRHQQR</sequence>
<comment type="caution">
    <text evidence="2">The sequence shown here is derived from an EMBL/GenBank/DDBJ whole genome shotgun (WGS) entry which is preliminary data.</text>
</comment>